<accession>A0ABY1VM02</accession>
<comment type="caution">
    <text evidence="2">The sequence shown here is derived from an EMBL/GenBank/DDBJ whole genome shotgun (WGS) entry which is preliminary data.</text>
</comment>
<organism evidence="2 3">
    <name type="scientific">Actinomyces bovis</name>
    <dbReference type="NCBI Taxonomy" id="1658"/>
    <lineage>
        <taxon>Bacteria</taxon>
        <taxon>Bacillati</taxon>
        <taxon>Actinomycetota</taxon>
        <taxon>Actinomycetes</taxon>
        <taxon>Actinomycetales</taxon>
        <taxon>Actinomycetaceae</taxon>
        <taxon>Actinomyces</taxon>
    </lineage>
</organism>
<evidence type="ECO:0000313" key="2">
    <source>
        <dbReference type="EMBL" id="SPT52777.1"/>
    </source>
</evidence>
<evidence type="ECO:0000313" key="3">
    <source>
        <dbReference type="Proteomes" id="UP000250006"/>
    </source>
</evidence>
<protein>
    <submittedName>
        <fullName evidence="2">Uncharacterized protein</fullName>
    </submittedName>
</protein>
<dbReference type="RefSeq" id="WP_111835734.1">
    <property type="nucleotide sequence ID" value="NZ_UAPQ01000001.1"/>
</dbReference>
<feature type="compositionally biased region" description="Basic and acidic residues" evidence="1">
    <location>
        <begin position="52"/>
        <end position="71"/>
    </location>
</feature>
<dbReference type="Proteomes" id="UP000250006">
    <property type="component" value="Unassembled WGS sequence"/>
</dbReference>
<keyword evidence="3" id="KW-1185">Reference proteome</keyword>
<proteinExistence type="predicted"/>
<reference evidence="2 3" key="1">
    <citation type="submission" date="2018-06" db="EMBL/GenBank/DDBJ databases">
        <authorList>
            <consortium name="Pathogen Informatics"/>
            <person name="Doyle S."/>
        </authorList>
    </citation>
    <scope>NUCLEOTIDE SEQUENCE [LARGE SCALE GENOMIC DNA]</scope>
    <source>
        <strain evidence="2 3">NCTC11535</strain>
    </source>
</reference>
<gene>
    <name evidence="2" type="ORF">NCTC11535_00431</name>
</gene>
<feature type="region of interest" description="Disordered" evidence="1">
    <location>
        <begin position="49"/>
        <end position="71"/>
    </location>
</feature>
<sequence length="71" mass="7482">MQTNAAKLTSGLGGQESVWRSPLADQLATGLQAAVKSVDGGFESEGVWLDGLIDKEPEKVEPTDPRAKSRG</sequence>
<name>A0ABY1VM02_9ACTO</name>
<dbReference type="EMBL" id="UAPQ01000001">
    <property type="protein sequence ID" value="SPT52777.1"/>
    <property type="molecule type" value="Genomic_DNA"/>
</dbReference>
<evidence type="ECO:0000256" key="1">
    <source>
        <dbReference type="SAM" id="MobiDB-lite"/>
    </source>
</evidence>